<sequence length="138" mass="16005">MEIRINDLCRRLLLKENQIFLNFEHEPVSKKLVSYVFSIFYRTISLIVDLYLVYRYHATLWSKFSAIPLLVLADRALLGYKNIYDILVSIVYALTSKLFCKSSDDGFVFFLSVGPMCPCTKPHQSGYHVSRTFLYGVS</sequence>
<dbReference type="AlphaFoldDB" id="A0AAV0W8S1"/>
<name>A0AAV0W8S1_9HEMI</name>
<evidence type="ECO:0000313" key="3">
    <source>
        <dbReference type="Proteomes" id="UP001160148"/>
    </source>
</evidence>
<reference evidence="2 3" key="1">
    <citation type="submission" date="2023-01" db="EMBL/GenBank/DDBJ databases">
        <authorList>
            <person name="Whitehead M."/>
        </authorList>
    </citation>
    <scope>NUCLEOTIDE SEQUENCE [LARGE SCALE GENOMIC DNA]</scope>
</reference>
<evidence type="ECO:0000313" key="2">
    <source>
        <dbReference type="EMBL" id="CAI6352203.1"/>
    </source>
</evidence>
<keyword evidence="1" id="KW-1133">Transmembrane helix</keyword>
<protein>
    <submittedName>
        <fullName evidence="2">Uncharacterized protein</fullName>
    </submittedName>
</protein>
<feature type="transmembrane region" description="Helical" evidence="1">
    <location>
        <begin position="32"/>
        <end position="54"/>
    </location>
</feature>
<comment type="caution">
    <text evidence="2">The sequence shown here is derived from an EMBL/GenBank/DDBJ whole genome shotgun (WGS) entry which is preliminary data.</text>
</comment>
<gene>
    <name evidence="2" type="ORF">MEUPH1_LOCUS8475</name>
</gene>
<keyword evidence="1" id="KW-0812">Transmembrane</keyword>
<proteinExistence type="predicted"/>
<organism evidence="2 3">
    <name type="scientific">Macrosiphum euphorbiae</name>
    <name type="common">potato aphid</name>
    <dbReference type="NCBI Taxonomy" id="13131"/>
    <lineage>
        <taxon>Eukaryota</taxon>
        <taxon>Metazoa</taxon>
        <taxon>Ecdysozoa</taxon>
        <taxon>Arthropoda</taxon>
        <taxon>Hexapoda</taxon>
        <taxon>Insecta</taxon>
        <taxon>Pterygota</taxon>
        <taxon>Neoptera</taxon>
        <taxon>Paraneoptera</taxon>
        <taxon>Hemiptera</taxon>
        <taxon>Sternorrhyncha</taxon>
        <taxon>Aphidomorpha</taxon>
        <taxon>Aphidoidea</taxon>
        <taxon>Aphididae</taxon>
        <taxon>Macrosiphini</taxon>
        <taxon>Macrosiphum</taxon>
    </lineage>
</organism>
<evidence type="ECO:0000256" key="1">
    <source>
        <dbReference type="SAM" id="Phobius"/>
    </source>
</evidence>
<keyword evidence="3" id="KW-1185">Reference proteome</keyword>
<accession>A0AAV0W8S1</accession>
<keyword evidence="1" id="KW-0472">Membrane</keyword>
<dbReference type="EMBL" id="CARXXK010000001">
    <property type="protein sequence ID" value="CAI6352203.1"/>
    <property type="molecule type" value="Genomic_DNA"/>
</dbReference>
<dbReference type="Proteomes" id="UP001160148">
    <property type="component" value="Unassembled WGS sequence"/>
</dbReference>